<name>A0A9N9WTW4_9DIPT</name>
<dbReference type="GO" id="GO:0033041">
    <property type="term" value="F:sweet taste receptor activity"/>
    <property type="evidence" value="ECO:0007669"/>
    <property type="project" value="TreeGrafter"/>
</dbReference>
<evidence type="ECO:0000256" key="4">
    <source>
        <dbReference type="ARBA" id="ARBA00022692"/>
    </source>
</evidence>
<dbReference type="EMBL" id="OU895878">
    <property type="protein sequence ID" value="CAG9805826.1"/>
    <property type="molecule type" value="Genomic_DNA"/>
</dbReference>
<feature type="transmembrane region" description="Helical" evidence="9">
    <location>
        <begin position="157"/>
        <end position="175"/>
    </location>
</feature>
<reference evidence="10" key="2">
    <citation type="submission" date="2022-10" db="EMBL/GenBank/DDBJ databases">
        <authorList>
            <consortium name="ENA_rothamsted_submissions"/>
            <consortium name="culmorum"/>
            <person name="King R."/>
        </authorList>
    </citation>
    <scope>NUCLEOTIDE SEQUENCE</scope>
</reference>
<dbReference type="PANTHER" id="PTHR21421:SF34">
    <property type="entry name" value="GUSTATORY RECEPTOR FOR SUGAR TASTE 61A-RELATED"/>
    <property type="match status" value="1"/>
</dbReference>
<evidence type="ECO:0000256" key="1">
    <source>
        <dbReference type="ARBA" id="ARBA00004651"/>
    </source>
</evidence>
<feature type="transmembrane region" description="Helical" evidence="9">
    <location>
        <begin position="98"/>
        <end position="117"/>
    </location>
</feature>
<evidence type="ECO:0000256" key="5">
    <source>
        <dbReference type="ARBA" id="ARBA00022989"/>
    </source>
</evidence>
<dbReference type="PIRSF" id="PIRSF038981">
    <property type="entry name" value="GRP"/>
    <property type="match status" value="1"/>
</dbReference>
<feature type="transmembrane region" description="Helical" evidence="9">
    <location>
        <begin position="292"/>
        <end position="313"/>
    </location>
</feature>
<keyword evidence="7 8" id="KW-0675">Receptor</keyword>
<evidence type="ECO:0000256" key="8">
    <source>
        <dbReference type="PIRNR" id="PIRNR038981"/>
    </source>
</evidence>
<dbReference type="Proteomes" id="UP001153620">
    <property type="component" value="Chromosome 2"/>
</dbReference>
<evidence type="ECO:0000256" key="9">
    <source>
        <dbReference type="SAM" id="Phobius"/>
    </source>
</evidence>
<organism evidence="10 11">
    <name type="scientific">Chironomus riparius</name>
    <dbReference type="NCBI Taxonomy" id="315576"/>
    <lineage>
        <taxon>Eukaryota</taxon>
        <taxon>Metazoa</taxon>
        <taxon>Ecdysozoa</taxon>
        <taxon>Arthropoda</taxon>
        <taxon>Hexapoda</taxon>
        <taxon>Insecta</taxon>
        <taxon>Pterygota</taxon>
        <taxon>Neoptera</taxon>
        <taxon>Endopterygota</taxon>
        <taxon>Diptera</taxon>
        <taxon>Nematocera</taxon>
        <taxon>Chironomoidea</taxon>
        <taxon>Chironomidae</taxon>
        <taxon>Chironominae</taxon>
        <taxon>Chironomus</taxon>
    </lineage>
</organism>
<dbReference type="AlphaFoldDB" id="A0A9N9WTW4"/>
<dbReference type="OrthoDB" id="5800391at2759"/>
<feature type="transmembrane region" description="Helical" evidence="9">
    <location>
        <begin position="319"/>
        <end position="337"/>
    </location>
</feature>
<keyword evidence="5 9" id="KW-1133">Transmembrane helix</keyword>
<evidence type="ECO:0000256" key="2">
    <source>
        <dbReference type="ARBA" id="ARBA00005327"/>
    </source>
</evidence>
<reference evidence="10" key="1">
    <citation type="submission" date="2022-01" db="EMBL/GenBank/DDBJ databases">
        <authorList>
            <person name="King R."/>
        </authorList>
    </citation>
    <scope>NUCLEOTIDE SEQUENCE</scope>
</reference>
<evidence type="ECO:0000313" key="10">
    <source>
        <dbReference type="EMBL" id="CAG9805826.1"/>
    </source>
</evidence>
<evidence type="ECO:0000256" key="6">
    <source>
        <dbReference type="ARBA" id="ARBA00023136"/>
    </source>
</evidence>
<evidence type="ECO:0000256" key="3">
    <source>
        <dbReference type="ARBA" id="ARBA00022475"/>
    </source>
</evidence>
<feature type="transmembrane region" description="Helical" evidence="9">
    <location>
        <begin position="400"/>
        <end position="418"/>
    </location>
</feature>
<feature type="transmembrane region" description="Helical" evidence="9">
    <location>
        <begin position="68"/>
        <end position="86"/>
    </location>
</feature>
<comment type="function">
    <text evidence="8">Plays a role in the sugar gustatory response.</text>
</comment>
<dbReference type="Pfam" id="PF06151">
    <property type="entry name" value="Trehalose_recp"/>
    <property type="match status" value="1"/>
</dbReference>
<keyword evidence="8" id="KW-0807">Transducer</keyword>
<keyword evidence="11" id="KW-1185">Reference proteome</keyword>
<comment type="similarity">
    <text evidence="2">Belongs to the insect chemoreceptor superfamily. Gustatory receptor (GR) family. Gr5a subfamily.</text>
</comment>
<dbReference type="InterPro" id="IPR009318">
    <property type="entry name" value="Gustatory_rcpt"/>
</dbReference>
<keyword evidence="6 9" id="KW-0472">Membrane</keyword>
<dbReference type="GO" id="GO:0007165">
    <property type="term" value="P:signal transduction"/>
    <property type="evidence" value="ECO:0007669"/>
    <property type="project" value="UniProtKB-KW"/>
</dbReference>
<keyword evidence="3" id="KW-1003">Cell membrane</keyword>
<accession>A0A9N9WTW4</accession>
<evidence type="ECO:0000313" key="11">
    <source>
        <dbReference type="Proteomes" id="UP001153620"/>
    </source>
</evidence>
<evidence type="ECO:0000256" key="7">
    <source>
        <dbReference type="ARBA" id="ARBA00023170"/>
    </source>
</evidence>
<feature type="transmembrane region" description="Helical" evidence="9">
    <location>
        <begin position="233"/>
        <end position="252"/>
    </location>
</feature>
<protein>
    <recommendedName>
        <fullName evidence="8">Gustatory receptor</fullName>
    </recommendedName>
</protein>
<proteinExistence type="inferred from homology"/>
<gene>
    <name evidence="10" type="ORF">CHIRRI_LOCUS8694</name>
</gene>
<sequence>MWWYNELSDESDDEYLYCANLSDEDYEKSFYCAIKPAINVGKIFGLFPININSKQPLDITFKWKNYRTVISIIFILWASMTAIFTFKNQTEAGPLTPSNVVGIIFFTICTLISILFFKKALELRKLLAIWWKVERIFLCEKYDFPEKRWTLKKRLKVCLFVCLIFGLLEHLFYLSSEMYKFSFEVKYCNITNVDYVEMFITKHLGFVILNLPIQYNHLLGLIAEYFNFSLTFWWNYLDLFIILTSMALSELFEKIVYRMECLKTVSLSDTTWAELREHHVEVSDLVVHVNKVFGTAFILACCNDGYFILIQMLNITTSLPFLISVIYFWFSLLYLIARATVMITFAAKVYENAREPLSIIRGISSDAWCAELQRFFDQIKFESYSNSLSGKNFFFMNKRLLFSIAGALVTYELVMIQFDGKKITWQDVIDCKAST</sequence>
<dbReference type="PANTHER" id="PTHR21421">
    <property type="entry name" value="GUSTATORY RECEPTOR"/>
    <property type="match status" value="1"/>
</dbReference>
<dbReference type="GO" id="GO:0005886">
    <property type="term" value="C:plasma membrane"/>
    <property type="evidence" value="ECO:0007669"/>
    <property type="project" value="UniProtKB-SubCell"/>
</dbReference>
<comment type="subcellular location">
    <subcellularLocation>
        <location evidence="1">Cell membrane</location>
        <topology evidence="1">Multi-pass membrane protein</topology>
    </subcellularLocation>
</comment>
<keyword evidence="4 9" id="KW-0812">Transmembrane</keyword>